<gene>
    <name evidence="2" type="ORF">CSC94_16290</name>
</gene>
<dbReference type="OrthoDB" id="9811869at2"/>
<dbReference type="Proteomes" id="UP000221168">
    <property type="component" value="Unassembled WGS sequence"/>
</dbReference>
<keyword evidence="3" id="KW-1185">Reference proteome</keyword>
<evidence type="ECO:0000313" key="2">
    <source>
        <dbReference type="EMBL" id="PHP65883.1"/>
    </source>
</evidence>
<feature type="domain" description="HNH nuclease" evidence="1">
    <location>
        <begin position="197"/>
        <end position="249"/>
    </location>
</feature>
<name>A0A2G1QK23_9HYPH</name>
<dbReference type="InterPro" id="IPR003615">
    <property type="entry name" value="HNH_nuc"/>
</dbReference>
<dbReference type="EMBL" id="PDVP01000011">
    <property type="protein sequence ID" value="PHP65883.1"/>
    <property type="molecule type" value="Genomic_DNA"/>
</dbReference>
<comment type="caution">
    <text evidence="2">The sequence shown here is derived from an EMBL/GenBank/DDBJ whole genome shotgun (WGS) entry which is preliminary data.</text>
</comment>
<evidence type="ECO:0000259" key="1">
    <source>
        <dbReference type="Pfam" id="PF13391"/>
    </source>
</evidence>
<evidence type="ECO:0000313" key="3">
    <source>
        <dbReference type="Proteomes" id="UP000221168"/>
    </source>
</evidence>
<dbReference type="AlphaFoldDB" id="A0A2G1QK23"/>
<reference evidence="2 3" key="1">
    <citation type="submission" date="2017-10" db="EMBL/GenBank/DDBJ databases">
        <title>Sedimentibacterium mangrovi gen. nov., sp. nov., a novel member of family Phyllobacteriacea isolated from mangrove sediment.</title>
        <authorList>
            <person name="Liao H."/>
            <person name="Tian Y."/>
        </authorList>
    </citation>
    <scope>NUCLEOTIDE SEQUENCE [LARGE SCALE GENOMIC DNA]</scope>
    <source>
        <strain evidence="2 3">X9-2-2</strain>
    </source>
</reference>
<sequence>MNFWWVNQNQTFSSEIGGGYLWSPKTKKDGGRNVFYDNMTAVRPGDIIFSFYGQHIGTLGVAQGPAVTSQKPEEFGAITNWSKEGWRLPVRFFKAETAIRPADHMDVIGPLLPDKYAPLQASGRGNQGVYLAALSPELGKLLLHLCDSENSVAVDETTEITTEQRTDIPATTKMQIVQARRGQGAFREGVIKIEKQCRVTGLSESGFLVASHMKPWSVSSDEEKLDGNNGLLLAPHIDRLFDRGYISFEDDGSLLISSALPEEVAKAWGLRDKYTPRSFRKAQLPYVAYHRKDVFKREQD</sequence>
<proteinExistence type="predicted"/>
<organism evidence="2 3">
    <name type="scientific">Zhengella mangrovi</name>
    <dbReference type="NCBI Taxonomy" id="1982044"/>
    <lineage>
        <taxon>Bacteria</taxon>
        <taxon>Pseudomonadati</taxon>
        <taxon>Pseudomonadota</taxon>
        <taxon>Alphaproteobacteria</taxon>
        <taxon>Hyphomicrobiales</taxon>
        <taxon>Notoacmeibacteraceae</taxon>
        <taxon>Zhengella</taxon>
    </lineage>
</organism>
<dbReference type="Pfam" id="PF13391">
    <property type="entry name" value="HNH_2"/>
    <property type="match status" value="1"/>
</dbReference>
<protein>
    <recommendedName>
        <fullName evidence="1">HNH nuclease domain-containing protein</fullName>
    </recommendedName>
</protein>
<dbReference type="RefSeq" id="WP_099307434.1">
    <property type="nucleotide sequence ID" value="NZ_PDVP01000011.1"/>
</dbReference>
<accession>A0A2G1QK23</accession>